<proteinExistence type="inferred from homology"/>
<name>A0A1H1UJZ6_9PSED</name>
<keyword evidence="2" id="KW-0813">Transport</keyword>
<reference evidence="6" key="1">
    <citation type="submission" date="2016-10" db="EMBL/GenBank/DDBJ databases">
        <authorList>
            <person name="Varghese N."/>
            <person name="Submissions S."/>
        </authorList>
    </citation>
    <scope>NUCLEOTIDE SEQUENCE [LARGE SCALE GENOMIC DNA]</scope>
    <source>
        <strain evidence="6">KCTC 32247</strain>
    </source>
</reference>
<dbReference type="GO" id="GO:0016020">
    <property type="term" value="C:membrane"/>
    <property type="evidence" value="ECO:0007669"/>
    <property type="project" value="InterPro"/>
</dbReference>
<dbReference type="AlphaFoldDB" id="A0A1H1UJZ6"/>
<dbReference type="RefSeq" id="WP_090349214.1">
    <property type="nucleotide sequence ID" value="NZ_LT629751.1"/>
</dbReference>
<dbReference type="InterPro" id="IPR023614">
    <property type="entry name" value="Porin_dom_sf"/>
</dbReference>
<evidence type="ECO:0000256" key="2">
    <source>
        <dbReference type="ARBA" id="ARBA00022448"/>
    </source>
</evidence>
<feature type="chain" id="PRO_5009262321" evidence="4">
    <location>
        <begin position="28"/>
        <end position="421"/>
    </location>
</feature>
<gene>
    <name evidence="5" type="ORF">SAMN05216221_2461</name>
</gene>
<keyword evidence="6" id="KW-1185">Reference proteome</keyword>
<evidence type="ECO:0000256" key="1">
    <source>
        <dbReference type="ARBA" id="ARBA00009075"/>
    </source>
</evidence>
<comment type="similarity">
    <text evidence="1">Belongs to the outer membrane porin (Opr) (TC 1.B.25) family.</text>
</comment>
<evidence type="ECO:0000313" key="6">
    <source>
        <dbReference type="Proteomes" id="UP000243359"/>
    </source>
</evidence>
<dbReference type="OrthoDB" id="6759120at2"/>
<dbReference type="STRING" id="1392877.SAMN05216221_2461"/>
<dbReference type="PANTHER" id="PTHR34596:SF2">
    <property type="entry name" value="CHITOPORIN"/>
    <property type="match status" value="1"/>
</dbReference>
<keyword evidence="3 4" id="KW-0732">Signal</keyword>
<dbReference type="GO" id="GO:0015288">
    <property type="term" value="F:porin activity"/>
    <property type="evidence" value="ECO:0007669"/>
    <property type="project" value="TreeGrafter"/>
</dbReference>
<feature type="signal peptide" evidence="4">
    <location>
        <begin position="1"/>
        <end position="27"/>
    </location>
</feature>
<dbReference type="Gene3D" id="2.40.160.10">
    <property type="entry name" value="Porin"/>
    <property type="match status" value="1"/>
</dbReference>
<dbReference type="EMBL" id="LT629751">
    <property type="protein sequence ID" value="SDS72169.1"/>
    <property type="molecule type" value="Genomic_DNA"/>
</dbReference>
<accession>A0A1H1UJZ6</accession>
<protein>
    <submittedName>
        <fullName evidence="5">Outer membrane porin, OprD family</fullName>
    </submittedName>
</protein>
<sequence>MSLTPLARAVAFATLGAGMIMPSLAQAAFVEDSKASLELRNFYYNSDVRNNASTAKHKNEEWAQGFIARLESGYTEGTIGVGVDALSTLGVKLDSGRGTSGTGLLQLDRETGEAQDTYGDLGVTAKFKASNSVLKVGTVMPNLPTISGVDNRLLPTSYQGGYLNSQEIAGLSLDLGMVNRINYRDSQDHETMTLARTSAFNGLGGKGDSDQLVFGGATYKWNSDLSTAYHYGNLDELYKQHIFNLVHVLPIADGHNLKSDLRYAHSSEDGNSNVDNNAFGAMFTYTLKAHKLGLGYQSLTGDTGYAFVNGNNPFLVNYVTIRDFANTDEQSWQVRYDYDFTNLGAPGLTFMTRYISGDNFELADGSEGKEWERNIELKYVVQQGTLKNLGVHWRNAHTRTNFANGDIDQNRLILSYTLPLF</sequence>
<dbReference type="InterPro" id="IPR005318">
    <property type="entry name" value="OM_porin_bac"/>
</dbReference>
<dbReference type="Pfam" id="PF03573">
    <property type="entry name" value="OprD"/>
    <property type="match status" value="1"/>
</dbReference>
<evidence type="ECO:0000256" key="3">
    <source>
        <dbReference type="ARBA" id="ARBA00022729"/>
    </source>
</evidence>
<evidence type="ECO:0000313" key="5">
    <source>
        <dbReference type="EMBL" id="SDS72169.1"/>
    </source>
</evidence>
<dbReference type="Proteomes" id="UP000243359">
    <property type="component" value="Chromosome I"/>
</dbReference>
<evidence type="ECO:0000256" key="4">
    <source>
        <dbReference type="SAM" id="SignalP"/>
    </source>
</evidence>
<dbReference type="PANTHER" id="PTHR34596">
    <property type="entry name" value="CHITOPORIN"/>
    <property type="match status" value="1"/>
</dbReference>
<organism evidence="5 6">
    <name type="scientific">Pseudomonas oryzae</name>
    <dbReference type="NCBI Taxonomy" id="1392877"/>
    <lineage>
        <taxon>Bacteria</taxon>
        <taxon>Pseudomonadati</taxon>
        <taxon>Pseudomonadota</taxon>
        <taxon>Gammaproteobacteria</taxon>
        <taxon>Pseudomonadales</taxon>
        <taxon>Pseudomonadaceae</taxon>
        <taxon>Pseudomonas</taxon>
    </lineage>
</organism>